<proteinExistence type="predicted"/>
<evidence type="ECO:0000313" key="3">
    <source>
        <dbReference type="EMBL" id="QUS37024.1"/>
    </source>
</evidence>
<dbReference type="AlphaFoldDB" id="A0A8J8MV52"/>
<dbReference type="EMBL" id="CP047290">
    <property type="protein sequence ID" value="QUS37024.1"/>
    <property type="molecule type" value="Genomic_DNA"/>
</dbReference>
<keyword evidence="4" id="KW-1185">Reference proteome</keyword>
<organism evidence="3 4">
    <name type="scientific">Falsirhodobacter algicola</name>
    <dbReference type="NCBI Taxonomy" id="2692330"/>
    <lineage>
        <taxon>Bacteria</taxon>
        <taxon>Pseudomonadati</taxon>
        <taxon>Pseudomonadota</taxon>
        <taxon>Alphaproteobacteria</taxon>
        <taxon>Rhodobacterales</taxon>
        <taxon>Paracoccaceae</taxon>
        <taxon>Falsirhodobacter</taxon>
    </lineage>
</organism>
<reference evidence="3" key="1">
    <citation type="submission" date="2020-01" db="EMBL/GenBank/DDBJ databases">
        <authorList>
            <person name="Yang Y."/>
            <person name="Kwon Y.M."/>
        </authorList>
    </citation>
    <scope>NUCLEOTIDE SEQUENCE</scope>
    <source>
        <strain evidence="3">PG104</strain>
        <plasmid evidence="3">unnamed1</plasmid>
    </source>
</reference>
<dbReference type="Proteomes" id="UP000679284">
    <property type="component" value="Plasmid unnamed1"/>
</dbReference>
<geneLocation type="plasmid" evidence="3 4">
    <name>unnamed1</name>
</geneLocation>
<evidence type="ECO:0000313" key="4">
    <source>
        <dbReference type="Proteomes" id="UP000679284"/>
    </source>
</evidence>
<sequence length="246" mass="26032">MRRIMGWGAALALCLAGGAAAQTVQAARLAAPTDRYPHGILGSIKPQGELVADLADCGGCAIGIRLPQTLVFEDFAPRLVDLDGDGRPEIVVVESDLQKGSRLAVWTVRRVDGAPRLARRAATAFLGTRFRWLAPVGAADLDGDGRMEIAYVEKPHLEPVLRILRLEGDRLVPVAAVRGVSNHAIGQEQVASRIERCPNGPRILAFGADGRRAVSVRLGPEGARIADLGPVAAPWRLPPAPSCDAG</sequence>
<keyword evidence="1 2" id="KW-0732">Signal</keyword>
<dbReference type="SUPFAM" id="SSF69318">
    <property type="entry name" value="Integrin alpha N-terminal domain"/>
    <property type="match status" value="1"/>
</dbReference>
<feature type="signal peptide" evidence="2">
    <location>
        <begin position="1"/>
        <end position="26"/>
    </location>
</feature>
<gene>
    <name evidence="3" type="ORF">GR316_11570</name>
</gene>
<dbReference type="InterPro" id="IPR013517">
    <property type="entry name" value="FG-GAP"/>
</dbReference>
<accession>A0A8J8MV52</accession>
<dbReference type="InterPro" id="IPR028994">
    <property type="entry name" value="Integrin_alpha_N"/>
</dbReference>
<dbReference type="Pfam" id="PF13517">
    <property type="entry name" value="FG-GAP_3"/>
    <property type="match status" value="1"/>
</dbReference>
<evidence type="ECO:0000256" key="1">
    <source>
        <dbReference type="ARBA" id="ARBA00022729"/>
    </source>
</evidence>
<protein>
    <submittedName>
        <fullName evidence="3">VCBS repeat-containing protein</fullName>
    </submittedName>
</protein>
<dbReference type="KEGG" id="fap:GR316_11570"/>
<evidence type="ECO:0000256" key="2">
    <source>
        <dbReference type="SAM" id="SignalP"/>
    </source>
</evidence>
<feature type="chain" id="PRO_5035232867" evidence="2">
    <location>
        <begin position="27"/>
        <end position="246"/>
    </location>
</feature>
<dbReference type="RefSeq" id="WP_211785303.1">
    <property type="nucleotide sequence ID" value="NZ_CP047290.1"/>
</dbReference>
<name>A0A8J8MV52_9RHOB</name>
<keyword evidence="3" id="KW-0614">Plasmid</keyword>